<organism evidence="1 2">
    <name type="scientific">Melastoma candidum</name>
    <dbReference type="NCBI Taxonomy" id="119954"/>
    <lineage>
        <taxon>Eukaryota</taxon>
        <taxon>Viridiplantae</taxon>
        <taxon>Streptophyta</taxon>
        <taxon>Embryophyta</taxon>
        <taxon>Tracheophyta</taxon>
        <taxon>Spermatophyta</taxon>
        <taxon>Magnoliopsida</taxon>
        <taxon>eudicotyledons</taxon>
        <taxon>Gunneridae</taxon>
        <taxon>Pentapetalae</taxon>
        <taxon>rosids</taxon>
        <taxon>malvids</taxon>
        <taxon>Myrtales</taxon>
        <taxon>Melastomataceae</taxon>
        <taxon>Melastomatoideae</taxon>
        <taxon>Melastomateae</taxon>
        <taxon>Melastoma</taxon>
    </lineage>
</organism>
<proteinExistence type="predicted"/>
<evidence type="ECO:0000313" key="1">
    <source>
        <dbReference type="EMBL" id="KAI4376242.1"/>
    </source>
</evidence>
<name>A0ACB9RB27_9MYRT</name>
<evidence type="ECO:0000313" key="2">
    <source>
        <dbReference type="Proteomes" id="UP001057402"/>
    </source>
</evidence>
<keyword evidence="2" id="KW-1185">Reference proteome</keyword>
<dbReference type="EMBL" id="CM042883">
    <property type="protein sequence ID" value="KAI4376242.1"/>
    <property type="molecule type" value="Genomic_DNA"/>
</dbReference>
<sequence>MPRSSHGLCIDKDTARTMSFSCSTRSFYNLKPEGVPFQWEKRPGTPKNSPAVDVIPPLSPPPAQLSMGLPKPKETSRSRFGFWTKIHAHPKSAHHNYVESDHAGSLGMQRRNSESWSSDDVCAVPQNSRCSSAMSSNVRLAKVMDSGAKDSDESSLDQPKGCGPWSFRALMVYIAKRI</sequence>
<reference evidence="2" key="1">
    <citation type="journal article" date="2023" name="Front. Plant Sci.">
        <title>Chromosomal-level genome assembly of Melastoma candidum provides insights into trichome evolution.</title>
        <authorList>
            <person name="Zhong Y."/>
            <person name="Wu W."/>
            <person name="Sun C."/>
            <person name="Zou P."/>
            <person name="Liu Y."/>
            <person name="Dai S."/>
            <person name="Zhou R."/>
        </authorList>
    </citation>
    <scope>NUCLEOTIDE SEQUENCE [LARGE SCALE GENOMIC DNA]</scope>
</reference>
<dbReference type="Proteomes" id="UP001057402">
    <property type="component" value="Chromosome 4"/>
</dbReference>
<protein>
    <submittedName>
        <fullName evidence="1">Uncharacterized protein</fullName>
    </submittedName>
</protein>
<comment type="caution">
    <text evidence="1">The sequence shown here is derived from an EMBL/GenBank/DDBJ whole genome shotgun (WGS) entry which is preliminary data.</text>
</comment>
<accession>A0ACB9RB27</accession>
<gene>
    <name evidence="1" type="ORF">MLD38_014027</name>
</gene>